<organism evidence="2 3">
    <name type="scientific">Sorangium cellulosum</name>
    <name type="common">Polyangium cellulosum</name>
    <dbReference type="NCBI Taxonomy" id="56"/>
    <lineage>
        <taxon>Bacteria</taxon>
        <taxon>Pseudomonadati</taxon>
        <taxon>Myxococcota</taxon>
        <taxon>Polyangia</taxon>
        <taxon>Polyangiales</taxon>
        <taxon>Polyangiaceae</taxon>
        <taxon>Sorangium</taxon>
    </lineage>
</organism>
<dbReference type="InterPro" id="IPR003477">
    <property type="entry name" value="PemK-like"/>
</dbReference>
<evidence type="ECO:0000256" key="1">
    <source>
        <dbReference type="SAM" id="MobiDB-lite"/>
    </source>
</evidence>
<evidence type="ECO:0008006" key="4">
    <source>
        <dbReference type="Google" id="ProtNLM"/>
    </source>
</evidence>
<dbReference type="Proteomes" id="UP000295781">
    <property type="component" value="Chromosome"/>
</dbReference>
<dbReference type="Gene3D" id="2.30.30.110">
    <property type="match status" value="1"/>
</dbReference>
<feature type="region of interest" description="Disordered" evidence="1">
    <location>
        <begin position="99"/>
        <end position="129"/>
    </location>
</feature>
<evidence type="ECO:0000313" key="3">
    <source>
        <dbReference type="Proteomes" id="UP000295781"/>
    </source>
</evidence>
<sequence length="129" mass="14611">MVHTFHPPDKRRPVLLLARDSVVESLNEIIVVPVTRTIRGLSTEVVLTEEDGMPVACAANFDHVSLAQRSRLGAMLCTLPESRWDEVRCACRDRDLACPSSRRRGTASARAARAAPRRRRCRRARPRRR</sequence>
<dbReference type="GO" id="GO:0003677">
    <property type="term" value="F:DNA binding"/>
    <property type="evidence" value="ECO:0007669"/>
    <property type="project" value="InterPro"/>
</dbReference>
<name>A0A4V0NES0_SORCE</name>
<dbReference type="Pfam" id="PF02452">
    <property type="entry name" value="PemK_toxin"/>
    <property type="match status" value="1"/>
</dbReference>
<dbReference type="SUPFAM" id="SSF50118">
    <property type="entry name" value="Cell growth inhibitor/plasmid maintenance toxic component"/>
    <property type="match status" value="1"/>
</dbReference>
<proteinExistence type="predicted"/>
<reference evidence="2 3" key="1">
    <citation type="submission" date="2015-09" db="EMBL/GenBank/DDBJ databases">
        <title>Sorangium comparison.</title>
        <authorList>
            <person name="Zaburannyi N."/>
            <person name="Bunk B."/>
            <person name="Overmann J."/>
            <person name="Mueller R."/>
        </authorList>
    </citation>
    <scope>NUCLEOTIDE SEQUENCE [LARGE SCALE GENOMIC DNA]</scope>
    <source>
        <strain evidence="2 3">So ceGT47</strain>
    </source>
</reference>
<gene>
    <name evidence="2" type="ORF">SOCEGT47_077220</name>
</gene>
<dbReference type="AlphaFoldDB" id="A0A4V0NES0"/>
<accession>A0A4V0NES0</accession>
<protein>
    <recommendedName>
        <fullName evidence="4">Type II toxin-antitoxin system PemK/MazF family toxin</fullName>
    </recommendedName>
</protein>
<feature type="compositionally biased region" description="Basic residues" evidence="1">
    <location>
        <begin position="115"/>
        <end position="129"/>
    </location>
</feature>
<evidence type="ECO:0000313" key="2">
    <source>
        <dbReference type="EMBL" id="AUX27142.1"/>
    </source>
</evidence>
<dbReference type="EMBL" id="CP012670">
    <property type="protein sequence ID" value="AUX27142.1"/>
    <property type="molecule type" value="Genomic_DNA"/>
</dbReference>
<dbReference type="InterPro" id="IPR011067">
    <property type="entry name" value="Plasmid_toxin/cell-grow_inhib"/>
</dbReference>